<dbReference type="EMBL" id="KE145363">
    <property type="protein sequence ID" value="EPE30854.1"/>
    <property type="molecule type" value="Genomic_DNA"/>
</dbReference>
<protein>
    <submittedName>
        <fullName evidence="2">Uncharacterized protein</fullName>
    </submittedName>
</protein>
<evidence type="ECO:0000256" key="1">
    <source>
        <dbReference type="SAM" id="MobiDB-lite"/>
    </source>
</evidence>
<evidence type="ECO:0000313" key="2">
    <source>
        <dbReference type="EMBL" id="EPE30854.1"/>
    </source>
</evidence>
<organism evidence="2 3">
    <name type="scientific">Glarea lozoyensis (strain ATCC 20868 / MF5171)</name>
    <dbReference type="NCBI Taxonomy" id="1116229"/>
    <lineage>
        <taxon>Eukaryota</taxon>
        <taxon>Fungi</taxon>
        <taxon>Dikarya</taxon>
        <taxon>Ascomycota</taxon>
        <taxon>Pezizomycotina</taxon>
        <taxon>Leotiomycetes</taxon>
        <taxon>Helotiales</taxon>
        <taxon>Helotiaceae</taxon>
        <taxon>Glarea</taxon>
    </lineage>
</organism>
<keyword evidence="3" id="KW-1185">Reference proteome</keyword>
<dbReference type="KEGG" id="glz:GLAREA_03821"/>
<feature type="compositionally biased region" description="Low complexity" evidence="1">
    <location>
        <begin position="1"/>
        <end position="21"/>
    </location>
</feature>
<dbReference type="Proteomes" id="UP000016922">
    <property type="component" value="Unassembled WGS sequence"/>
</dbReference>
<evidence type="ECO:0000313" key="3">
    <source>
        <dbReference type="Proteomes" id="UP000016922"/>
    </source>
</evidence>
<accession>S3D130</accession>
<feature type="compositionally biased region" description="Gly residues" evidence="1">
    <location>
        <begin position="33"/>
        <end position="50"/>
    </location>
</feature>
<feature type="compositionally biased region" description="Polar residues" evidence="1">
    <location>
        <begin position="742"/>
        <end position="767"/>
    </location>
</feature>
<reference evidence="2 3" key="1">
    <citation type="journal article" date="2013" name="BMC Genomics">
        <title>Genomics-driven discovery of the pneumocandin biosynthetic gene cluster in the fungus Glarea lozoyensis.</title>
        <authorList>
            <person name="Chen L."/>
            <person name="Yue Q."/>
            <person name="Zhang X."/>
            <person name="Xiang M."/>
            <person name="Wang C."/>
            <person name="Li S."/>
            <person name="Che Y."/>
            <person name="Ortiz-Lopez F.J."/>
            <person name="Bills G.F."/>
            <person name="Liu X."/>
            <person name="An Z."/>
        </authorList>
    </citation>
    <scope>NUCLEOTIDE SEQUENCE [LARGE SCALE GENOMIC DNA]</scope>
    <source>
        <strain evidence="3">ATCC 20868 / MF5171</strain>
    </source>
</reference>
<feature type="region of interest" description="Disordered" evidence="1">
    <location>
        <begin position="1"/>
        <end position="58"/>
    </location>
</feature>
<feature type="region of interest" description="Disordered" evidence="1">
    <location>
        <begin position="790"/>
        <end position="809"/>
    </location>
</feature>
<proteinExistence type="predicted"/>
<dbReference type="HOGENOM" id="CLU_313994_0_0_1"/>
<name>S3D130_GLAL2</name>
<gene>
    <name evidence="2" type="ORF">GLAREA_03821</name>
</gene>
<dbReference type="RefSeq" id="XP_008082265.1">
    <property type="nucleotide sequence ID" value="XM_008084074.1"/>
</dbReference>
<dbReference type="GeneID" id="19462876"/>
<dbReference type="OrthoDB" id="10683023at2759"/>
<sequence length="932" mass="103619">MSAQGYYGTGPSQGQYQQGGPPQQPPQMYYPPQGGGYPQQGGGYPQQGGGYPPPQQGYQPNGGFSQVLVLPLCAFAAFVKKAVNVVRIVLNAAKCADGGAPHRNSPVYGYFPLFSSYVNIIVLSIASSSRSEDVNSPVVDHYMRQATRKRRRDSENALISVPSQKPRTLKRASSRNKSVQSMFNAQHGVFELGNDGRMIMHQNTNEPSFLQPQWDFPAPQSQWFQEIMVNTQFGSCNVRSPFPIAINTRRLATDFRRATREYRVVPDNFSKICYGPSTYVLLCKQDVAEDLRKWQKTPGWICGPGPYRCLWPGCLAKGCFASKDLAIIHVKVEHIQHCLLVTEQHFQQQIRKTAIAGFRWKTEPICDSFCSLLSSYFSWGTLDKLRQAGMYAGGGLGAYPLKLYFIEQGGRGFNDYQKQSSDSVGTYQARTTLWEDPKRTPTTANNGFSFGSNATLFSSVKYPAHDHPITENSGLESKIAPVQIEHMKRGHSTKAVSDRSTKTTESNVVEDYRMRSTKAIMKEVSSTENPSSTVESIKSNHMEVNACSQAPTPGLEGADRGAEGLPEGENVAFKHCQSLLSKLGPYLNPASVFTPSLVQDGSSNCLASASAATFRRSSRFNRRMRDSPCNLRQRDKVITSRPDSPREIRKRDRIICSQPAVPLQVTHTDICNPDTWSTFTCIRCGARYHAELYLSRHQKLCSAVATLRTPAVPCLNTAKTSDEAKTSNKQSATFLGSAPEDATQSRFSPKSSTEVPRTQPQGCSATQSRHEIKLAAPLLCETETVESSPIDPLQLFSPPRQDSQPNPVQHYGLNVESPQSTIHRVKSSIKCPSCTDIFEICHIELYRNHRYWEHGESMFYPELEQSIHVDVHNEWKAIHPEAAGVTPEEESEFEDLFDFLGLEVEDQVLSENGQFPISDTSELDPVAIDLDV</sequence>
<feature type="region of interest" description="Disordered" evidence="1">
    <location>
        <begin position="718"/>
        <end position="768"/>
    </location>
</feature>
<dbReference type="AlphaFoldDB" id="S3D130"/>